<keyword evidence="5" id="KW-1185">Reference proteome</keyword>
<dbReference type="InterPro" id="IPR037518">
    <property type="entry name" value="MPN"/>
</dbReference>
<evidence type="ECO:0000313" key="4">
    <source>
        <dbReference type="EMBL" id="KAA8492984.1"/>
    </source>
</evidence>
<evidence type="ECO:0000256" key="1">
    <source>
        <dbReference type="ARBA" id="ARBA00008568"/>
    </source>
</evidence>
<dbReference type="InterPro" id="IPR000555">
    <property type="entry name" value="JAMM/MPN+_dom"/>
</dbReference>
<dbReference type="PANTHER" id="PTHR10540">
    <property type="entry name" value="EUKARYOTIC TRANSLATION INITIATION FACTOR 3 SUBUNIT F-RELATED"/>
    <property type="match status" value="1"/>
</dbReference>
<sequence length="404" mass="43763">MERGKGREQQSKSAKDGKAGRGCCFGKFAAETDQAVACASTSQILGFFSFPGPTAALKRLEVYFETDGGNADARSEKGLEGALGWCGAMEQASGAPAGGMGAGKTGVPNSVAVHPIVLLGVVDHYNRVCKDTKKRAVGVLLGHTARGKVSCTNSFALPFEEDERAPDVWFLDHTYLEAMMAMFRKVNTKETIVGWYSTGPKVRQGDHEIHELMRSYHHDPVLVIIDVKPKDLGLPTEAYVSVEQSQEDSSVRKIFAHLPSEIEAVEAEEVGVGHLLRDIQDSSVSTLTGELAGKLAAMRSLLSRLHELQSYLVQVSQGKLPLNQDIMYNMQDIFNLLPAFNVESLVNSFAVKTNDMMLVLYVSSMIRSIIAMHNLIDNKILLKGMDQVPEAASSSSATAPSPSS</sequence>
<name>A0A5J4YQL2_PORPP</name>
<accession>A0A5J4YQL2</accession>
<dbReference type="SMART" id="SM00232">
    <property type="entry name" value="JAB_MPN"/>
    <property type="match status" value="1"/>
</dbReference>
<dbReference type="GO" id="GO:0043161">
    <property type="term" value="P:proteasome-mediated ubiquitin-dependent protein catabolic process"/>
    <property type="evidence" value="ECO:0007669"/>
    <property type="project" value="TreeGrafter"/>
</dbReference>
<dbReference type="Pfam" id="PF01398">
    <property type="entry name" value="JAB"/>
    <property type="match status" value="1"/>
</dbReference>
<reference evidence="5" key="1">
    <citation type="journal article" date="2019" name="Nat. Commun.">
        <title>Expansion of phycobilisome linker gene families in mesophilic red algae.</title>
        <authorList>
            <person name="Lee J."/>
            <person name="Kim D."/>
            <person name="Bhattacharya D."/>
            <person name="Yoon H.S."/>
        </authorList>
    </citation>
    <scope>NUCLEOTIDE SEQUENCE [LARGE SCALE GENOMIC DNA]</scope>
    <source>
        <strain evidence="5">CCMP 1328</strain>
    </source>
</reference>
<dbReference type="EMBL" id="VRMN01000008">
    <property type="protein sequence ID" value="KAA8492984.1"/>
    <property type="molecule type" value="Genomic_DNA"/>
</dbReference>
<dbReference type="GO" id="GO:0008237">
    <property type="term" value="F:metallopeptidase activity"/>
    <property type="evidence" value="ECO:0007669"/>
    <property type="project" value="InterPro"/>
</dbReference>
<dbReference type="GO" id="GO:0005838">
    <property type="term" value="C:proteasome regulatory particle"/>
    <property type="evidence" value="ECO:0007669"/>
    <property type="project" value="InterPro"/>
</dbReference>
<dbReference type="OrthoDB" id="10256771at2759"/>
<organism evidence="4 5">
    <name type="scientific">Porphyridium purpureum</name>
    <name type="common">Red alga</name>
    <name type="synonym">Porphyridium cruentum</name>
    <dbReference type="NCBI Taxonomy" id="35688"/>
    <lineage>
        <taxon>Eukaryota</taxon>
        <taxon>Rhodophyta</taxon>
        <taxon>Bangiophyceae</taxon>
        <taxon>Porphyridiales</taxon>
        <taxon>Porphyridiaceae</taxon>
        <taxon>Porphyridium</taxon>
    </lineage>
</organism>
<dbReference type="OMA" id="HAMSIKT"/>
<dbReference type="InterPro" id="IPR024969">
    <property type="entry name" value="EIF3F/CSN6-like_C"/>
</dbReference>
<dbReference type="Gene3D" id="3.40.140.10">
    <property type="entry name" value="Cytidine Deaminase, domain 2"/>
    <property type="match status" value="1"/>
</dbReference>
<gene>
    <name evidence="4" type="ORF">FVE85_9256</name>
</gene>
<dbReference type="InterPro" id="IPR033858">
    <property type="entry name" value="MPN_RPN7_8"/>
</dbReference>
<comment type="similarity">
    <text evidence="1">Belongs to the peptidase M67A family.</text>
</comment>
<evidence type="ECO:0000313" key="5">
    <source>
        <dbReference type="Proteomes" id="UP000324585"/>
    </source>
</evidence>
<evidence type="ECO:0000259" key="3">
    <source>
        <dbReference type="PROSITE" id="PS50249"/>
    </source>
</evidence>
<proteinExistence type="inferred from homology"/>
<feature type="domain" description="MPN" evidence="3">
    <location>
        <begin position="111"/>
        <end position="245"/>
    </location>
</feature>
<comment type="caution">
    <text evidence="4">The sequence shown here is derived from an EMBL/GenBank/DDBJ whole genome shotgun (WGS) entry which is preliminary data.</text>
</comment>
<dbReference type="Pfam" id="PF13012">
    <property type="entry name" value="MitMem_reg"/>
    <property type="match status" value="1"/>
</dbReference>
<keyword evidence="2 4" id="KW-0647">Proteasome</keyword>
<dbReference type="PANTHER" id="PTHR10540:SF7">
    <property type="entry name" value="26S PROTEASOME NON-ATPASE REGULATORY SUBUNIT 7"/>
    <property type="match status" value="1"/>
</dbReference>
<evidence type="ECO:0000256" key="2">
    <source>
        <dbReference type="ARBA" id="ARBA00022942"/>
    </source>
</evidence>
<dbReference type="Proteomes" id="UP000324585">
    <property type="component" value="Unassembled WGS sequence"/>
</dbReference>
<dbReference type="PROSITE" id="PS50249">
    <property type="entry name" value="MPN"/>
    <property type="match status" value="1"/>
</dbReference>
<dbReference type="AlphaFoldDB" id="A0A5J4YQL2"/>
<protein>
    <submittedName>
        <fullName evidence="4">26S proteasome non-ATPase regulatory subunit 7-like A</fullName>
    </submittedName>
</protein>
<dbReference type="CDD" id="cd08062">
    <property type="entry name" value="MPN_RPN7_8"/>
    <property type="match status" value="1"/>
</dbReference>